<comment type="subcellular location">
    <subcellularLocation>
        <location evidence="3">Cell membrane</location>
        <topology evidence="3">Lipid-anchor</topology>
        <topology evidence="3">GPI-anchor</topology>
    </subcellularLocation>
    <subcellularLocation>
        <location evidence="2">Secreted</location>
        <location evidence="2">Cell wall</location>
    </subcellularLocation>
</comment>
<protein>
    <recommendedName>
        <fullName evidence="6">Probable glucan endo-1,3-beta-glucosidase eglC</fullName>
        <ecNumber evidence="5">3.2.1.39</ecNumber>
    </recommendedName>
    <alternativeName>
        <fullName evidence="20">Endo-1,3-beta-glucanase eglC</fullName>
    </alternativeName>
    <alternativeName>
        <fullName evidence="21">Laminarinase eglC</fullName>
    </alternativeName>
</protein>
<reference evidence="26" key="1">
    <citation type="submission" date="2022-07" db="EMBL/GenBank/DDBJ databases">
        <title>Fungi with potential for degradation of polypropylene.</title>
        <authorList>
            <person name="Gostincar C."/>
        </authorList>
    </citation>
    <scope>NUCLEOTIDE SEQUENCE</scope>
    <source>
        <strain evidence="26">EXF-13287</strain>
    </source>
</reference>
<comment type="caution">
    <text evidence="26">The sequence shown here is derived from an EMBL/GenBank/DDBJ whole genome shotgun (WGS) entry which is preliminary data.</text>
</comment>
<evidence type="ECO:0000256" key="10">
    <source>
        <dbReference type="ARBA" id="ARBA00022622"/>
    </source>
</evidence>
<evidence type="ECO:0000256" key="5">
    <source>
        <dbReference type="ARBA" id="ARBA00012780"/>
    </source>
</evidence>
<keyword evidence="8" id="KW-0134">Cell wall</keyword>
<evidence type="ECO:0000256" key="25">
    <source>
        <dbReference type="SAM" id="SignalP"/>
    </source>
</evidence>
<evidence type="ECO:0000313" key="26">
    <source>
        <dbReference type="EMBL" id="KAJ9143973.1"/>
    </source>
</evidence>
<evidence type="ECO:0000256" key="11">
    <source>
        <dbReference type="ARBA" id="ARBA00022729"/>
    </source>
</evidence>
<evidence type="ECO:0000256" key="6">
    <source>
        <dbReference type="ARBA" id="ARBA00019762"/>
    </source>
</evidence>
<feature type="chain" id="PRO_5041233067" description="Probable glucan endo-1,3-beta-glucosidase eglC" evidence="25">
    <location>
        <begin position="20"/>
        <end position="442"/>
    </location>
</feature>
<evidence type="ECO:0000256" key="16">
    <source>
        <dbReference type="ARBA" id="ARBA00023288"/>
    </source>
</evidence>
<evidence type="ECO:0000256" key="7">
    <source>
        <dbReference type="ARBA" id="ARBA00022475"/>
    </source>
</evidence>
<comment type="similarity">
    <text evidence="4 22">Belongs to the glycosyl hydrolase 17 family.</text>
</comment>
<dbReference type="InterPro" id="IPR017853">
    <property type="entry name" value="GH"/>
</dbReference>
<evidence type="ECO:0000256" key="19">
    <source>
        <dbReference type="ARBA" id="ARBA00025152"/>
    </source>
</evidence>
<dbReference type="PANTHER" id="PTHR16631">
    <property type="entry name" value="GLUCAN 1,3-BETA-GLUCOSIDASE"/>
    <property type="match status" value="1"/>
</dbReference>
<evidence type="ECO:0000256" key="9">
    <source>
        <dbReference type="ARBA" id="ARBA00022525"/>
    </source>
</evidence>
<comment type="function">
    <text evidence="19">Glucanases play a role in cell expansion during growth, in cell-cell fusion during mating, and in spore release during sporulation. This enzyme may be involved in beta-glucan degradation and also function biosynthetically as a transglycosylase.</text>
</comment>
<evidence type="ECO:0000256" key="8">
    <source>
        <dbReference type="ARBA" id="ARBA00022512"/>
    </source>
</evidence>
<keyword evidence="13 24" id="KW-0472">Membrane</keyword>
<evidence type="ECO:0000256" key="15">
    <source>
        <dbReference type="ARBA" id="ARBA00023277"/>
    </source>
</evidence>
<dbReference type="GO" id="GO:0009986">
    <property type="term" value="C:cell surface"/>
    <property type="evidence" value="ECO:0007669"/>
    <property type="project" value="TreeGrafter"/>
</dbReference>
<evidence type="ECO:0000256" key="1">
    <source>
        <dbReference type="ARBA" id="ARBA00000382"/>
    </source>
</evidence>
<keyword evidence="24" id="KW-0812">Transmembrane</keyword>
<evidence type="ECO:0000256" key="18">
    <source>
        <dbReference type="ARBA" id="ARBA00023326"/>
    </source>
</evidence>
<dbReference type="Pfam" id="PF00332">
    <property type="entry name" value="Glyco_hydro_17"/>
    <property type="match status" value="1"/>
</dbReference>
<dbReference type="GO" id="GO:0071555">
    <property type="term" value="P:cell wall organization"/>
    <property type="evidence" value="ECO:0007669"/>
    <property type="project" value="UniProtKB-KW"/>
</dbReference>
<name>A0AA38RRD8_9PEZI</name>
<keyword evidence="9" id="KW-0964">Secreted</keyword>
<dbReference type="Gene3D" id="3.20.20.80">
    <property type="entry name" value="Glycosidases"/>
    <property type="match status" value="1"/>
</dbReference>
<dbReference type="PANTHER" id="PTHR16631:SF13">
    <property type="entry name" value="GLUCAN ENDO-1,3-BETA-GLUCOSIDASE EGLC-RELATED"/>
    <property type="match status" value="1"/>
</dbReference>
<keyword evidence="17" id="KW-0961">Cell wall biogenesis/degradation</keyword>
<proteinExistence type="inferred from homology"/>
<dbReference type="GO" id="GO:0000272">
    <property type="term" value="P:polysaccharide catabolic process"/>
    <property type="evidence" value="ECO:0007669"/>
    <property type="project" value="UniProtKB-KW"/>
</dbReference>
<sequence>MRATTGLLAFAATFSSVSAVYQGFNYGSTFTTGAAKQESDFEAEFKNAQNLVGAPAGGFTSARLYTMIQGGTARDPISAIQAAITTKTSLLLGIWASAGSAVVDNELAALQSAIATWGTAFTSLVAGISVGSEDLYRITSTSAANGDTNPGTQPLELAGYIKRVRDAIANTPLESAPVGHVDTWTAWVNGSNQAVIDACDFIGVDAYPYFQNTMPNDISQNKGLFNDAVSAVQAAVGGKPIWITETGFPVSGKTVGQAVPSLENAKTYWDEVGCALFGKVNTWWFTMQDASPDTPNPSFGIIGKDLTTKPLYDLSCSNVDTSTASSGSSASGSASSSRGSETTSVNVPTSLAGGSPGVGTGLPGSQSSLEATPTGTGSTAAATGTGSGSVGGGSGSNSTGSFVAPTPTANPSATIVPGSGAVALSGSVAAGFLALMGAILIL</sequence>
<feature type="transmembrane region" description="Helical" evidence="24">
    <location>
        <begin position="420"/>
        <end position="441"/>
    </location>
</feature>
<feature type="signal peptide" evidence="25">
    <location>
        <begin position="1"/>
        <end position="19"/>
    </location>
</feature>
<gene>
    <name evidence="26" type="ORF">NKR19_g6633</name>
</gene>
<evidence type="ECO:0000256" key="21">
    <source>
        <dbReference type="ARBA" id="ARBA00032906"/>
    </source>
</evidence>
<accession>A0AA38RRD8</accession>
<keyword evidence="7" id="KW-1003">Cell membrane</keyword>
<keyword evidence="27" id="KW-1185">Reference proteome</keyword>
<evidence type="ECO:0000256" key="20">
    <source>
        <dbReference type="ARBA" id="ARBA00032134"/>
    </source>
</evidence>
<keyword evidence="10" id="KW-0336">GPI-anchor</keyword>
<evidence type="ECO:0000313" key="27">
    <source>
        <dbReference type="Proteomes" id="UP001174691"/>
    </source>
</evidence>
<dbReference type="GO" id="GO:0005886">
    <property type="term" value="C:plasma membrane"/>
    <property type="evidence" value="ECO:0007669"/>
    <property type="project" value="UniProtKB-SubCell"/>
</dbReference>
<feature type="compositionally biased region" description="Low complexity" evidence="23">
    <location>
        <begin position="371"/>
        <end position="384"/>
    </location>
</feature>
<keyword evidence="18" id="KW-0624">Polysaccharide degradation</keyword>
<keyword evidence="14" id="KW-0325">Glycoprotein</keyword>
<evidence type="ECO:0000256" key="13">
    <source>
        <dbReference type="ARBA" id="ARBA00023136"/>
    </source>
</evidence>
<dbReference type="GO" id="GO:0042973">
    <property type="term" value="F:glucan endo-1,3-beta-D-glucosidase activity"/>
    <property type="evidence" value="ECO:0007669"/>
    <property type="project" value="UniProtKB-EC"/>
</dbReference>
<keyword evidence="11 25" id="KW-0732">Signal</keyword>
<evidence type="ECO:0000256" key="24">
    <source>
        <dbReference type="SAM" id="Phobius"/>
    </source>
</evidence>
<dbReference type="EC" id="3.2.1.39" evidence="5"/>
<evidence type="ECO:0000256" key="12">
    <source>
        <dbReference type="ARBA" id="ARBA00022801"/>
    </source>
</evidence>
<dbReference type="GO" id="GO:0009277">
    <property type="term" value="C:fungal-type cell wall"/>
    <property type="evidence" value="ECO:0007669"/>
    <property type="project" value="TreeGrafter"/>
</dbReference>
<dbReference type="GO" id="GO:0098552">
    <property type="term" value="C:side of membrane"/>
    <property type="evidence" value="ECO:0007669"/>
    <property type="project" value="UniProtKB-KW"/>
</dbReference>
<evidence type="ECO:0000256" key="23">
    <source>
        <dbReference type="SAM" id="MobiDB-lite"/>
    </source>
</evidence>
<feature type="compositionally biased region" description="Low complexity" evidence="23">
    <location>
        <begin position="322"/>
        <end position="344"/>
    </location>
</feature>
<evidence type="ECO:0000256" key="22">
    <source>
        <dbReference type="RuleBase" id="RU004335"/>
    </source>
</evidence>
<evidence type="ECO:0000256" key="17">
    <source>
        <dbReference type="ARBA" id="ARBA00023316"/>
    </source>
</evidence>
<feature type="compositionally biased region" description="Gly residues" evidence="23">
    <location>
        <begin position="385"/>
        <end position="395"/>
    </location>
</feature>
<keyword evidence="24" id="KW-1133">Transmembrane helix</keyword>
<dbReference type="Proteomes" id="UP001174691">
    <property type="component" value="Unassembled WGS sequence"/>
</dbReference>
<evidence type="ECO:0000256" key="4">
    <source>
        <dbReference type="ARBA" id="ARBA00008773"/>
    </source>
</evidence>
<dbReference type="EMBL" id="JANBVN010000105">
    <property type="protein sequence ID" value="KAJ9143973.1"/>
    <property type="molecule type" value="Genomic_DNA"/>
</dbReference>
<dbReference type="InterPro" id="IPR000490">
    <property type="entry name" value="Glyco_hydro_17"/>
</dbReference>
<organism evidence="26 27">
    <name type="scientific">Coniochaeta hoffmannii</name>
    <dbReference type="NCBI Taxonomy" id="91930"/>
    <lineage>
        <taxon>Eukaryota</taxon>
        <taxon>Fungi</taxon>
        <taxon>Dikarya</taxon>
        <taxon>Ascomycota</taxon>
        <taxon>Pezizomycotina</taxon>
        <taxon>Sordariomycetes</taxon>
        <taxon>Sordariomycetidae</taxon>
        <taxon>Coniochaetales</taxon>
        <taxon>Coniochaetaceae</taxon>
        <taxon>Coniochaeta</taxon>
    </lineage>
</organism>
<dbReference type="GO" id="GO:0005576">
    <property type="term" value="C:extracellular region"/>
    <property type="evidence" value="ECO:0007669"/>
    <property type="project" value="TreeGrafter"/>
</dbReference>
<evidence type="ECO:0000256" key="14">
    <source>
        <dbReference type="ARBA" id="ARBA00023180"/>
    </source>
</evidence>
<evidence type="ECO:0000256" key="3">
    <source>
        <dbReference type="ARBA" id="ARBA00004609"/>
    </source>
</evidence>
<dbReference type="FunFam" id="3.20.20.80:FF:000233">
    <property type="entry name" value="Probable glucan endo-1,3-beta-glucosidase eglC"/>
    <property type="match status" value="1"/>
</dbReference>
<keyword evidence="16" id="KW-0449">Lipoprotein</keyword>
<keyword evidence="15" id="KW-0119">Carbohydrate metabolism</keyword>
<keyword evidence="12 26" id="KW-0378">Hydrolase</keyword>
<comment type="catalytic activity">
    <reaction evidence="1">
        <text>Hydrolysis of (1-&gt;3)-beta-D-glucosidic linkages in (1-&gt;3)-beta-D-glucans.</text>
        <dbReference type="EC" id="3.2.1.39"/>
    </reaction>
</comment>
<evidence type="ECO:0000256" key="2">
    <source>
        <dbReference type="ARBA" id="ARBA00004191"/>
    </source>
</evidence>
<dbReference type="AlphaFoldDB" id="A0AA38RRD8"/>
<feature type="region of interest" description="Disordered" evidence="23">
    <location>
        <begin position="322"/>
        <end position="405"/>
    </location>
</feature>
<dbReference type="SUPFAM" id="SSF51445">
    <property type="entry name" value="(Trans)glycosidases"/>
    <property type="match status" value="1"/>
</dbReference>
<dbReference type="InterPro" id="IPR050732">
    <property type="entry name" value="Beta-glucan_modifiers"/>
</dbReference>